<organism evidence="5 6">
    <name type="scientific">Batillaria attramentaria</name>
    <dbReference type="NCBI Taxonomy" id="370345"/>
    <lineage>
        <taxon>Eukaryota</taxon>
        <taxon>Metazoa</taxon>
        <taxon>Spiralia</taxon>
        <taxon>Lophotrochozoa</taxon>
        <taxon>Mollusca</taxon>
        <taxon>Gastropoda</taxon>
        <taxon>Caenogastropoda</taxon>
        <taxon>Sorbeoconcha</taxon>
        <taxon>Cerithioidea</taxon>
        <taxon>Batillariidae</taxon>
        <taxon>Batillaria</taxon>
    </lineage>
</organism>
<evidence type="ECO:0000256" key="1">
    <source>
        <dbReference type="ARBA" id="ARBA00022729"/>
    </source>
</evidence>
<evidence type="ECO:0000256" key="2">
    <source>
        <dbReference type="SAM" id="MobiDB-lite"/>
    </source>
</evidence>
<accession>A0ABD0M9L5</accession>
<keyword evidence="6" id="KW-1185">Reference proteome</keyword>
<sequence>MMMMGVWLVTCLVLVLGIPLVTGHAISINILPGSQTKHLEESQPVPQFAAPGDDKVWLFAISGRRKPFQFVNDIGEIEGFNVDLIKGVCAVAGKKCSMVLAEFTECIYTSRDITYPGRGLMAGWFDACPGYAIAVDRQDTFDFTLPFVSNSAYFAVAPGNPSGFDPSAEDFSAFTITHLTGAYTNAACLRRLQKTVGKIIIAANLPEAKQLLLNGTAQVLFAPRSSIPDLEVLPDRISCTDGGAGMMVKKGSPLPSWWNPAFRRYYSSGRFHRLCQEDGVKYNSIQPRIPWQSTPYHSRYPGRGPTAGATEPRASQLCNRHTGVSHDPSQCSRSSQCAVESVSVHGIKATAESNLAGFAVSAE</sequence>
<dbReference type="SMART" id="SM00062">
    <property type="entry name" value="PBPb"/>
    <property type="match status" value="1"/>
</dbReference>
<evidence type="ECO:0000259" key="4">
    <source>
        <dbReference type="SMART" id="SM00062"/>
    </source>
</evidence>
<feature type="region of interest" description="Disordered" evidence="2">
    <location>
        <begin position="293"/>
        <end position="312"/>
    </location>
</feature>
<dbReference type="Pfam" id="PF00497">
    <property type="entry name" value="SBP_bac_3"/>
    <property type="match status" value="1"/>
</dbReference>
<gene>
    <name evidence="5" type="ORF">BaRGS_00000379</name>
</gene>
<feature type="domain" description="Solute-binding protein family 3/N-terminal" evidence="4">
    <location>
        <begin position="56"/>
        <end position="281"/>
    </location>
</feature>
<comment type="caution">
    <text evidence="5">The sequence shown here is derived from an EMBL/GenBank/DDBJ whole genome shotgun (WGS) entry which is preliminary data.</text>
</comment>
<dbReference type="EMBL" id="JACVVK020000002">
    <property type="protein sequence ID" value="KAK7508140.1"/>
    <property type="molecule type" value="Genomic_DNA"/>
</dbReference>
<keyword evidence="1 3" id="KW-0732">Signal</keyword>
<protein>
    <recommendedName>
        <fullName evidence="4">Solute-binding protein family 3/N-terminal domain-containing protein</fullName>
    </recommendedName>
</protein>
<dbReference type="PANTHER" id="PTHR35936:SF19">
    <property type="entry name" value="AMINO-ACID-BINDING PROTEIN YXEM-RELATED"/>
    <property type="match status" value="1"/>
</dbReference>
<evidence type="ECO:0000313" key="6">
    <source>
        <dbReference type="Proteomes" id="UP001519460"/>
    </source>
</evidence>
<dbReference type="Proteomes" id="UP001519460">
    <property type="component" value="Unassembled WGS sequence"/>
</dbReference>
<name>A0ABD0M9L5_9CAEN</name>
<dbReference type="PANTHER" id="PTHR35936">
    <property type="entry name" value="MEMBRANE-BOUND LYTIC MUREIN TRANSGLYCOSYLASE F"/>
    <property type="match status" value="1"/>
</dbReference>
<dbReference type="SUPFAM" id="SSF53850">
    <property type="entry name" value="Periplasmic binding protein-like II"/>
    <property type="match status" value="1"/>
</dbReference>
<evidence type="ECO:0000256" key="3">
    <source>
        <dbReference type="SAM" id="SignalP"/>
    </source>
</evidence>
<reference evidence="5 6" key="1">
    <citation type="journal article" date="2023" name="Sci. Data">
        <title>Genome assembly of the Korean intertidal mud-creeper Batillaria attramentaria.</title>
        <authorList>
            <person name="Patra A.K."/>
            <person name="Ho P.T."/>
            <person name="Jun S."/>
            <person name="Lee S.J."/>
            <person name="Kim Y."/>
            <person name="Won Y.J."/>
        </authorList>
    </citation>
    <scope>NUCLEOTIDE SEQUENCE [LARGE SCALE GENOMIC DNA]</scope>
    <source>
        <strain evidence="5">Wonlab-2016</strain>
    </source>
</reference>
<dbReference type="Gene3D" id="3.40.190.10">
    <property type="entry name" value="Periplasmic binding protein-like II"/>
    <property type="match status" value="2"/>
</dbReference>
<proteinExistence type="predicted"/>
<dbReference type="InterPro" id="IPR001638">
    <property type="entry name" value="Solute-binding_3/MltF_N"/>
</dbReference>
<feature type="signal peptide" evidence="3">
    <location>
        <begin position="1"/>
        <end position="23"/>
    </location>
</feature>
<evidence type="ECO:0000313" key="5">
    <source>
        <dbReference type="EMBL" id="KAK7508140.1"/>
    </source>
</evidence>
<feature type="chain" id="PRO_5044893343" description="Solute-binding protein family 3/N-terminal domain-containing protein" evidence="3">
    <location>
        <begin position="24"/>
        <end position="363"/>
    </location>
</feature>
<dbReference type="AlphaFoldDB" id="A0ABD0M9L5"/>